<keyword evidence="5 6" id="KW-0472">Membrane</keyword>
<sequence length="517" mass="56253">MYEDAPLAPLLSYYNSSKLEGGAENDAPLGVDEQNSQHIRLSLSEVAEEIKQLYILAIPMIITGLFIYGKSIISMFFMGKLGKETLAGGSLAISVANISGYSVISGLALGMEGISSQACGAKQWPLMAQTLQRTIIMLSLVCIPISLLWLNFEPILVFWGQNPTISSIASTYLAFSLPDLLFQSLINPLKIYLRTQNITLPLMLSAAFSLTLHAPINFFIFHHLNLGIRSIALAGALTDLNLLVMLLLYMRFSGTCKQSWQGWSRQCFKDWKPILGQAIPSCISVCLEWWWYEIIILLSGLLANAAEAVATMGILIQATALVYNFPIALNQAVSTRVGNELGANRPNKAKKSSIIALSCAILTGLTAMLFMMTMRNAWGWIFTTDEEILSLTAAAMQLVGLCELGNCPQTTVCGVLRGSTRPSLGANINLVSFYGFGLPVAVLMGFVMDMGLLGLWFGLLAAQAVCAAVMVVVLMRTDWPLQVDRAKKLTGTCVVEARSHDEGDLEGLLSVMLLNED</sequence>
<dbReference type="Pfam" id="PF01554">
    <property type="entry name" value="MatE"/>
    <property type="match status" value="2"/>
</dbReference>
<feature type="transmembrane region" description="Helical" evidence="6">
    <location>
        <begin position="271"/>
        <end position="292"/>
    </location>
</feature>
<keyword evidence="3 6" id="KW-0812">Transmembrane</keyword>
<gene>
    <name evidence="8" type="primary">LOC108982931</name>
</gene>
<dbReference type="GO" id="GO:1990961">
    <property type="term" value="P:xenobiotic detoxification by transmembrane export across the plasma membrane"/>
    <property type="evidence" value="ECO:0007669"/>
    <property type="project" value="InterPro"/>
</dbReference>
<dbReference type="Gramene" id="Jr07_02060_p1">
    <property type="protein sequence ID" value="cds.Jr07_02060_p1"/>
    <property type="gene ID" value="Jr07_02060"/>
</dbReference>
<comment type="similarity">
    <text evidence="2 6">Belongs to the multi antimicrobial extrusion (MATE) (TC 2.A.66.1) family.</text>
</comment>
<evidence type="ECO:0000256" key="4">
    <source>
        <dbReference type="ARBA" id="ARBA00022989"/>
    </source>
</evidence>
<reference evidence="8" key="1">
    <citation type="submission" date="2025-08" db="UniProtKB">
        <authorList>
            <consortium name="RefSeq"/>
        </authorList>
    </citation>
    <scope>IDENTIFICATION</scope>
    <source>
        <tissue evidence="8">Leaves</tissue>
    </source>
</reference>
<evidence type="ECO:0000313" key="7">
    <source>
        <dbReference type="Proteomes" id="UP000235220"/>
    </source>
</evidence>
<protein>
    <recommendedName>
        <fullName evidence="6">Protein DETOXIFICATION</fullName>
    </recommendedName>
    <alternativeName>
        <fullName evidence="6">Multidrug and toxic compound extrusion protein</fullName>
    </alternativeName>
</protein>
<keyword evidence="7" id="KW-1185">Reference proteome</keyword>
<feature type="transmembrane region" description="Helical" evidence="6">
    <location>
        <begin position="354"/>
        <end position="374"/>
    </location>
</feature>
<dbReference type="Proteomes" id="UP000235220">
    <property type="component" value="Chromosome 7"/>
</dbReference>
<dbReference type="AlphaFoldDB" id="A0A2I4DS32"/>
<dbReference type="KEGG" id="jre:108982931"/>
<dbReference type="CDD" id="cd13132">
    <property type="entry name" value="MATE_eukaryotic"/>
    <property type="match status" value="1"/>
</dbReference>
<keyword evidence="4 6" id="KW-1133">Transmembrane helix</keyword>
<dbReference type="GO" id="GO:0022857">
    <property type="term" value="F:transmembrane transporter activity"/>
    <property type="evidence" value="ECO:0000318"/>
    <property type="project" value="GO_Central"/>
</dbReference>
<dbReference type="GeneID" id="108982931"/>
<feature type="transmembrane region" description="Helical" evidence="6">
    <location>
        <begin position="453"/>
        <end position="475"/>
    </location>
</feature>
<evidence type="ECO:0000256" key="3">
    <source>
        <dbReference type="ARBA" id="ARBA00022692"/>
    </source>
</evidence>
<feature type="transmembrane region" description="Helical" evidence="6">
    <location>
        <begin position="91"/>
        <end position="114"/>
    </location>
</feature>
<evidence type="ECO:0000256" key="5">
    <source>
        <dbReference type="ARBA" id="ARBA00023136"/>
    </source>
</evidence>
<dbReference type="RefSeq" id="XP_018809960.1">
    <property type="nucleotide sequence ID" value="XM_018954415.2"/>
</dbReference>
<feature type="transmembrane region" description="Helical" evidence="6">
    <location>
        <begin position="135"/>
        <end position="152"/>
    </location>
</feature>
<feature type="transmembrane region" description="Helical" evidence="6">
    <location>
        <begin position="198"/>
        <end position="220"/>
    </location>
</feature>
<dbReference type="PANTHER" id="PTHR11206">
    <property type="entry name" value="MULTIDRUG RESISTANCE PROTEIN"/>
    <property type="match status" value="1"/>
</dbReference>
<proteinExistence type="inferred from homology"/>
<feature type="transmembrane region" description="Helical" evidence="6">
    <location>
        <begin position="226"/>
        <end position="250"/>
    </location>
</feature>
<organism evidence="7 8">
    <name type="scientific">Juglans regia</name>
    <name type="common">English walnut</name>
    <dbReference type="NCBI Taxonomy" id="51240"/>
    <lineage>
        <taxon>Eukaryota</taxon>
        <taxon>Viridiplantae</taxon>
        <taxon>Streptophyta</taxon>
        <taxon>Embryophyta</taxon>
        <taxon>Tracheophyta</taxon>
        <taxon>Spermatophyta</taxon>
        <taxon>Magnoliopsida</taxon>
        <taxon>eudicotyledons</taxon>
        <taxon>Gunneridae</taxon>
        <taxon>Pentapetalae</taxon>
        <taxon>rosids</taxon>
        <taxon>fabids</taxon>
        <taxon>Fagales</taxon>
        <taxon>Juglandaceae</taxon>
        <taxon>Juglans</taxon>
    </lineage>
</organism>
<evidence type="ECO:0000256" key="1">
    <source>
        <dbReference type="ARBA" id="ARBA00004141"/>
    </source>
</evidence>
<dbReference type="NCBIfam" id="TIGR00797">
    <property type="entry name" value="matE"/>
    <property type="match status" value="1"/>
</dbReference>
<feature type="transmembrane region" description="Helical" evidence="6">
    <location>
        <begin position="312"/>
        <end position="333"/>
    </location>
</feature>
<accession>A0A2I4DS32</accession>
<evidence type="ECO:0000313" key="8">
    <source>
        <dbReference type="RefSeq" id="XP_018809960.1"/>
    </source>
</evidence>
<name>A0A2I4DS32_JUGRE</name>
<feature type="transmembrane region" description="Helical" evidence="6">
    <location>
        <begin position="164"/>
        <end position="186"/>
    </location>
</feature>
<dbReference type="InterPro" id="IPR045069">
    <property type="entry name" value="MATE_euk"/>
</dbReference>
<evidence type="ECO:0000256" key="2">
    <source>
        <dbReference type="ARBA" id="ARBA00010199"/>
    </source>
</evidence>
<dbReference type="GO" id="GO:0042910">
    <property type="term" value="F:xenobiotic transmembrane transporter activity"/>
    <property type="evidence" value="ECO:0007669"/>
    <property type="project" value="InterPro"/>
</dbReference>
<feature type="transmembrane region" description="Helical" evidence="6">
    <location>
        <begin position="428"/>
        <end position="447"/>
    </location>
</feature>
<evidence type="ECO:0000256" key="6">
    <source>
        <dbReference type="RuleBase" id="RU004914"/>
    </source>
</evidence>
<dbReference type="OrthoDB" id="2126698at2759"/>
<feature type="transmembrane region" description="Helical" evidence="6">
    <location>
        <begin position="53"/>
        <end position="79"/>
    </location>
</feature>
<dbReference type="GO" id="GO:0015297">
    <property type="term" value="F:antiporter activity"/>
    <property type="evidence" value="ECO:0007669"/>
    <property type="project" value="InterPro"/>
</dbReference>
<dbReference type="InterPro" id="IPR002528">
    <property type="entry name" value="MATE_fam"/>
</dbReference>
<comment type="subcellular location">
    <subcellularLocation>
        <location evidence="1">Membrane</location>
        <topology evidence="1">Multi-pass membrane protein</topology>
    </subcellularLocation>
</comment>
<feature type="transmembrane region" description="Helical" evidence="6">
    <location>
        <begin position="394"/>
        <end position="416"/>
    </location>
</feature>
<dbReference type="GO" id="GO:0016020">
    <property type="term" value="C:membrane"/>
    <property type="evidence" value="ECO:0000318"/>
    <property type="project" value="GO_Central"/>
</dbReference>